<name>A0A7X0J4F6_9SPHI</name>
<sequence length="94" mass="10879">MRLKNGLVLRQLGDDYIIVEPELDMVDLSKVYTMNESAAWVWYQLQSIEFTLETVVNLFLDHYNLDTLSEEQIKADALKLINLFRDNGLLSDGI</sequence>
<evidence type="ECO:0000313" key="1">
    <source>
        <dbReference type="EMBL" id="MBB6500961.1"/>
    </source>
</evidence>
<organism evidence="1 2">
    <name type="scientific">Pedobacter cryoconitis</name>
    <dbReference type="NCBI Taxonomy" id="188932"/>
    <lineage>
        <taxon>Bacteria</taxon>
        <taxon>Pseudomonadati</taxon>
        <taxon>Bacteroidota</taxon>
        <taxon>Sphingobacteriia</taxon>
        <taxon>Sphingobacteriales</taxon>
        <taxon>Sphingobacteriaceae</taxon>
        <taxon>Pedobacter</taxon>
    </lineage>
</organism>
<dbReference type="RefSeq" id="WP_184626261.1">
    <property type="nucleotide sequence ID" value="NZ_JACHCC010000008.1"/>
</dbReference>
<dbReference type="Proteomes" id="UP000521017">
    <property type="component" value="Unassembled WGS sequence"/>
</dbReference>
<evidence type="ECO:0000313" key="2">
    <source>
        <dbReference type="Proteomes" id="UP000521017"/>
    </source>
</evidence>
<evidence type="ECO:0008006" key="3">
    <source>
        <dbReference type="Google" id="ProtNLM"/>
    </source>
</evidence>
<dbReference type="AlphaFoldDB" id="A0A7X0J4F6"/>
<protein>
    <recommendedName>
        <fullName evidence="3">Coenzyme PQQ synthesis protein D (PqqD)</fullName>
    </recommendedName>
</protein>
<proteinExistence type="predicted"/>
<gene>
    <name evidence="1" type="ORF">HDF25_003124</name>
</gene>
<accession>A0A7X0J4F6</accession>
<dbReference type="InterPro" id="IPR008792">
    <property type="entry name" value="PQQD"/>
</dbReference>
<dbReference type="Pfam" id="PF05402">
    <property type="entry name" value="PqqD"/>
    <property type="match status" value="1"/>
</dbReference>
<comment type="caution">
    <text evidence="1">The sequence shown here is derived from an EMBL/GenBank/DDBJ whole genome shotgun (WGS) entry which is preliminary data.</text>
</comment>
<reference evidence="1 2" key="1">
    <citation type="submission" date="2020-08" db="EMBL/GenBank/DDBJ databases">
        <title>Genomic Encyclopedia of Type Strains, Phase IV (KMG-V): Genome sequencing to study the core and pangenomes of soil and plant-associated prokaryotes.</title>
        <authorList>
            <person name="Whitman W."/>
        </authorList>
    </citation>
    <scope>NUCLEOTIDE SEQUENCE [LARGE SCALE GENOMIC DNA]</scope>
    <source>
        <strain evidence="1 2">M2T3</strain>
    </source>
</reference>
<dbReference type="EMBL" id="JACHCC010000008">
    <property type="protein sequence ID" value="MBB6500961.1"/>
    <property type="molecule type" value="Genomic_DNA"/>
</dbReference>